<protein>
    <submittedName>
        <fullName evidence="1">Uncharacterized protein</fullName>
    </submittedName>
</protein>
<organism evidence="1">
    <name type="scientific">Tanacetum cinerariifolium</name>
    <name type="common">Dalmatian daisy</name>
    <name type="synonym">Chrysanthemum cinerariifolium</name>
    <dbReference type="NCBI Taxonomy" id="118510"/>
    <lineage>
        <taxon>Eukaryota</taxon>
        <taxon>Viridiplantae</taxon>
        <taxon>Streptophyta</taxon>
        <taxon>Embryophyta</taxon>
        <taxon>Tracheophyta</taxon>
        <taxon>Spermatophyta</taxon>
        <taxon>Magnoliopsida</taxon>
        <taxon>eudicotyledons</taxon>
        <taxon>Gunneridae</taxon>
        <taxon>Pentapetalae</taxon>
        <taxon>asterids</taxon>
        <taxon>campanulids</taxon>
        <taxon>Asterales</taxon>
        <taxon>Asteraceae</taxon>
        <taxon>Asteroideae</taxon>
        <taxon>Anthemideae</taxon>
        <taxon>Anthemidinae</taxon>
        <taxon>Tanacetum</taxon>
    </lineage>
</organism>
<name>A0A6L2NQ39_TANCI</name>
<reference evidence="1" key="1">
    <citation type="journal article" date="2019" name="Sci. Rep.">
        <title>Draft genome of Tanacetum cinerariifolium, the natural source of mosquito coil.</title>
        <authorList>
            <person name="Yamashiro T."/>
            <person name="Shiraishi A."/>
            <person name="Satake H."/>
            <person name="Nakayama K."/>
        </authorList>
    </citation>
    <scope>NUCLEOTIDE SEQUENCE</scope>
</reference>
<proteinExistence type="predicted"/>
<sequence length="72" mass="8658">MGEAGENLKDHERKELDQERCHKFYVEDGWYRLEGTQRVHCLLMLWNAGLLYITHKAYNSAILRTLEHQELR</sequence>
<dbReference type="EMBL" id="BKCJ010009368">
    <property type="protein sequence ID" value="GEU86634.1"/>
    <property type="molecule type" value="Genomic_DNA"/>
</dbReference>
<comment type="caution">
    <text evidence="1">The sequence shown here is derived from an EMBL/GenBank/DDBJ whole genome shotgun (WGS) entry which is preliminary data.</text>
</comment>
<accession>A0A6L2NQ39</accession>
<gene>
    <name evidence="1" type="ORF">Tci_058612</name>
</gene>
<evidence type="ECO:0000313" key="1">
    <source>
        <dbReference type="EMBL" id="GEU86634.1"/>
    </source>
</evidence>
<dbReference type="AlphaFoldDB" id="A0A6L2NQ39"/>